<dbReference type="VEuPathDB" id="FungiDB:CLCR_06888"/>
<accession>A0A1C1CPG2</accession>
<reference evidence="3" key="1">
    <citation type="submission" date="2015-07" db="EMBL/GenBank/DDBJ databases">
        <authorList>
            <person name="Teixeira M.M."/>
            <person name="Souza R.C."/>
            <person name="Almeida L.G."/>
            <person name="Vicente V.A."/>
            <person name="de Hoog S."/>
            <person name="Bocca A.L."/>
            <person name="de Almeida S.R."/>
            <person name="Vasconcelos A.T."/>
            <person name="Felipe M.S."/>
        </authorList>
    </citation>
    <scope>NUCLEOTIDE SEQUENCE [LARGE SCALE GENOMIC DNA]</scope>
    <source>
        <strain evidence="3">KSF</strain>
    </source>
</reference>
<evidence type="ECO:0000256" key="1">
    <source>
        <dbReference type="SAM" id="MobiDB-lite"/>
    </source>
</evidence>
<organism evidence="2 3">
    <name type="scientific">Cladophialophora carrionii</name>
    <dbReference type="NCBI Taxonomy" id="86049"/>
    <lineage>
        <taxon>Eukaryota</taxon>
        <taxon>Fungi</taxon>
        <taxon>Dikarya</taxon>
        <taxon>Ascomycota</taxon>
        <taxon>Pezizomycotina</taxon>
        <taxon>Eurotiomycetes</taxon>
        <taxon>Chaetothyriomycetidae</taxon>
        <taxon>Chaetothyriales</taxon>
        <taxon>Herpotrichiellaceae</taxon>
        <taxon>Cladophialophora</taxon>
    </lineage>
</organism>
<proteinExistence type="predicted"/>
<comment type="caution">
    <text evidence="2">The sequence shown here is derived from an EMBL/GenBank/DDBJ whole genome shotgun (WGS) entry which is preliminary data.</text>
</comment>
<dbReference type="PANTHER" id="PTHR37540:SF5">
    <property type="entry name" value="TRANSCRIPTION FACTOR DOMAIN-CONTAINING PROTEIN"/>
    <property type="match status" value="1"/>
</dbReference>
<keyword evidence="3" id="KW-1185">Reference proteome</keyword>
<dbReference type="PANTHER" id="PTHR37540">
    <property type="entry name" value="TRANSCRIPTION FACTOR (ACR-2), PUTATIVE-RELATED-RELATED"/>
    <property type="match status" value="1"/>
</dbReference>
<sequence length="618" mass="70276">MVNANRTPVRFVDSHPFPASKRERELNRAEARSHAATVSHPKHRKQTAEQVKEEDQNLVVPAVISDPPSSEEKPSLSTPTLKVTLLPQEPSQESARPWQKFNQRDQPYHRYRVVTAKSGKVTNREAYVGRKRDAVKRSEDERQVASTGNSIPLYKGNTDPFNSTVVPVSALEHLLLQQARAQSMQNTWPSEIALRHNHGALTAESLKKMPPFISDKASSHAIIAHAYYSSGSRQRIRGHPYEESLAAGEKHKFQALRSLQESIDEQRRTGDPIRLKRIYEACCWLAAAEMPNGNIHAAVVHLAASKRIIDTMGGWSAIGRMEKEILLGAVVNLAAGLRARPVMEIGDFDPGPWRARQWSPELKDFSTLYEGLKLAFPEMPSVPSPKPTSVTPRLRAIFNDMKELLAIEDLKFKYATSKTSGATQIFRWSHARKVSLRARTLHYWCDLNEAAKREGTPTLTLRVPVRVGMTLPSPLALNYEFALCAAMRTFDRCIFEEHYQPAGVFRESKRYHMELTAVMEAIRPAADDFSLVRDDHTYDVLWIYSVGAYVEDVFMRPELERKGDPVPSQDRFFSMRFSYLVATNLEFGTFEDVTKLLRENYLYYPRLQDASLRKLIQF</sequence>
<protein>
    <submittedName>
        <fullName evidence="2">Uncharacterized protein</fullName>
    </submittedName>
</protein>
<feature type="region of interest" description="Disordered" evidence="1">
    <location>
        <begin position="1"/>
        <end position="80"/>
    </location>
</feature>
<dbReference type="VEuPathDB" id="FungiDB:G647_05847"/>
<feature type="compositionally biased region" description="Basic and acidic residues" evidence="1">
    <location>
        <begin position="20"/>
        <end position="33"/>
    </location>
</feature>
<evidence type="ECO:0000313" key="2">
    <source>
        <dbReference type="EMBL" id="OCT50397.1"/>
    </source>
</evidence>
<dbReference type="EMBL" id="LGRB01000010">
    <property type="protein sequence ID" value="OCT50397.1"/>
    <property type="molecule type" value="Genomic_DNA"/>
</dbReference>
<feature type="compositionally biased region" description="Basic and acidic residues" evidence="1">
    <location>
        <begin position="46"/>
        <end position="55"/>
    </location>
</feature>
<dbReference type="AlphaFoldDB" id="A0A1C1CPG2"/>
<name>A0A1C1CPG2_9EURO</name>
<dbReference type="OrthoDB" id="4146846at2759"/>
<dbReference type="Proteomes" id="UP000094526">
    <property type="component" value="Unassembled WGS sequence"/>
</dbReference>
<gene>
    <name evidence="2" type="ORF">CLCR_06888</name>
</gene>
<evidence type="ECO:0000313" key="3">
    <source>
        <dbReference type="Proteomes" id="UP000094526"/>
    </source>
</evidence>